<feature type="region of interest" description="Disordered" evidence="1">
    <location>
        <begin position="645"/>
        <end position="739"/>
    </location>
</feature>
<accession>A0ABM4EDC9</accession>
<feature type="compositionally biased region" description="Polar residues" evidence="1">
    <location>
        <begin position="142"/>
        <end position="157"/>
    </location>
</feature>
<feature type="compositionally biased region" description="Low complexity" evidence="1">
    <location>
        <begin position="554"/>
        <end position="568"/>
    </location>
</feature>
<feature type="compositionally biased region" description="Low complexity" evidence="1">
    <location>
        <begin position="358"/>
        <end position="368"/>
    </location>
</feature>
<evidence type="ECO:0000313" key="3">
    <source>
        <dbReference type="RefSeq" id="XP_067150701.1"/>
    </source>
</evidence>
<dbReference type="InterPro" id="IPR029331">
    <property type="entry name" value="MLIP"/>
</dbReference>
<evidence type="ECO:0000256" key="1">
    <source>
        <dbReference type="SAM" id="MobiDB-lite"/>
    </source>
</evidence>
<keyword evidence="2" id="KW-1185">Reference proteome</keyword>
<dbReference type="PANTHER" id="PTHR31514:SF1">
    <property type="entry name" value="MUSCULAR LMNA-INTERACTING PROTEIN"/>
    <property type="match status" value="1"/>
</dbReference>
<reference evidence="3" key="1">
    <citation type="submission" date="2025-08" db="UniProtKB">
        <authorList>
            <consortium name="RefSeq"/>
        </authorList>
    </citation>
    <scope>IDENTIFICATION</scope>
    <source>
        <tissue evidence="3">Blood</tissue>
    </source>
</reference>
<feature type="compositionally biased region" description="Polar residues" evidence="1">
    <location>
        <begin position="712"/>
        <end position="739"/>
    </location>
</feature>
<evidence type="ECO:0000313" key="2">
    <source>
        <dbReference type="Proteomes" id="UP001652627"/>
    </source>
</evidence>
<dbReference type="RefSeq" id="XP_067150701.1">
    <property type="nucleotide sequence ID" value="XM_067294600.1"/>
</dbReference>
<feature type="region of interest" description="Disordered" evidence="1">
    <location>
        <begin position="530"/>
        <end position="570"/>
    </location>
</feature>
<dbReference type="Pfam" id="PF15274">
    <property type="entry name" value="MLIP"/>
    <property type="match status" value="1"/>
</dbReference>
<proteinExistence type="predicted"/>
<feature type="compositionally biased region" description="Low complexity" evidence="1">
    <location>
        <begin position="659"/>
        <end position="670"/>
    </location>
</feature>
<feature type="region of interest" description="Disordered" evidence="1">
    <location>
        <begin position="755"/>
        <end position="786"/>
    </location>
</feature>
<feature type="region of interest" description="Disordered" evidence="1">
    <location>
        <begin position="496"/>
        <end position="516"/>
    </location>
</feature>
<organism evidence="2 3">
    <name type="scientific">Apteryx mantelli</name>
    <name type="common">North Island brown kiwi</name>
    <dbReference type="NCBI Taxonomy" id="2696672"/>
    <lineage>
        <taxon>Eukaryota</taxon>
        <taxon>Metazoa</taxon>
        <taxon>Chordata</taxon>
        <taxon>Craniata</taxon>
        <taxon>Vertebrata</taxon>
        <taxon>Euteleostomi</taxon>
        <taxon>Archelosauria</taxon>
        <taxon>Archosauria</taxon>
        <taxon>Dinosauria</taxon>
        <taxon>Saurischia</taxon>
        <taxon>Theropoda</taxon>
        <taxon>Coelurosauria</taxon>
        <taxon>Aves</taxon>
        <taxon>Palaeognathae</taxon>
        <taxon>Apterygiformes</taxon>
        <taxon>Apterygidae</taxon>
        <taxon>Apteryx</taxon>
    </lineage>
</organism>
<feature type="region of interest" description="Disordered" evidence="1">
    <location>
        <begin position="136"/>
        <end position="157"/>
    </location>
</feature>
<feature type="region of interest" description="Disordered" evidence="1">
    <location>
        <begin position="358"/>
        <end position="386"/>
    </location>
</feature>
<sequence length="1109" mass="120313">MERRVTKRNLGKNRTSSSVLSHTFLHCLKSSFSYSSKLCSTHCRQQTGERDICIISPLSFPGREQISSHESGTKPLTFTFVPSIGRLPTHFEVVDVSKFLVRLPEEPKDLSCQEITYKSNTVSDELALKSGARQDSVHPVHTDSSQKIFQPPSCNSNRGEMQANDLFKAEFILITDSGEEDEVATASNSAQQAPNGYGPISARLLAASHVSAGGEAKKPPVDLHGSSATPSHSTTDQQKQQLISALSTYDHLSSKTPAVHLISPTNSKVACGDMVNLNQASSLEDSHKNWQSPTGSSKQDSSLYFQSTFHSPPSSVSNISSCASNSCYSSSPLYNNLQTPSLHTPGCVYKTAEFTTSSVPAKSPSPSSGLPCSAEIQASPAQPLSPSSSKRLNALCHIPVHIVTHSLSPSPKPLSPPSLYGSSSTIGSVSESYAQMSYRENPAKSGIKPPLPTRLTLLTAILRSGSSQQRPLSPASCPTFSPNSLGSSTLAIDQKFETTPPTPKKYVSSPSIGLDSPSREGCWLSGFARHMPLTSQPHPTPRARSPSPKKHLSLRTLSPESLSPLSSPIASHRKSVASPWLKPALPTSAMPPHAPIHSSLSHPPSPPEEMHYPLSRSRGPQRSQRVHTYSPIFTCQSYALLSSPSQSGMVSPTLEKHSSPSPSLSHSTSRSKSDSSHKSNQELSASSPTPSNVSKQASTSQPDTTSPTPQTYNIHSQPLQPNSSSMHTNYRSNYYSPRPEQSATSLVLKCRSPVSDKSPCTLLSRPRELTSPQSFSPPPDHENIKPKQYKIKTSYKAFAAIPTNTLLMEQKALEEPPQTAVTEGTTLDTLSEMCSPAQLRQQTEELCAVIDQVLQDPLPMRRCESSPSFLQMTTESDVGKVSRTLQRAAGRETRYASLYKSAPMVTESQLTKPGVIRPVLVKGKSTLKKKEPYQPNPFKKYLEEISDQDTEQETALLHPLYPTKLFPSARPPLHPAYISLTDYLTPGPFGCFPSILCNVQGSSCSPYSHNTLYNKPSHPIVPIPENETLSSEETFAPLPSSLPLTFLLICNGTTETQEISPEHKKTLLHCEGDRTLEQVAQRGCRISILGDIKDPAERDPVQCALGDPA</sequence>
<feature type="compositionally biased region" description="Polar residues" evidence="1">
    <location>
        <begin position="681"/>
        <end position="695"/>
    </location>
</feature>
<gene>
    <name evidence="3" type="primary">MLIP</name>
</gene>
<feature type="compositionally biased region" description="Low complexity" evidence="1">
    <location>
        <begin position="696"/>
        <end position="711"/>
    </location>
</feature>
<feature type="compositionally biased region" description="Basic and acidic residues" evidence="1">
    <location>
        <begin position="671"/>
        <end position="680"/>
    </location>
</feature>
<feature type="region of interest" description="Disordered" evidence="1">
    <location>
        <begin position="588"/>
        <end position="625"/>
    </location>
</feature>
<dbReference type="PANTHER" id="PTHR31514">
    <property type="entry name" value="MUSCULAR LMNA-INTERACTING PROTEIN MLIP"/>
    <property type="match status" value="1"/>
</dbReference>
<name>A0ABM4EDC9_9AVES</name>
<dbReference type="GeneID" id="106493239"/>
<feature type="compositionally biased region" description="Low complexity" evidence="1">
    <location>
        <begin position="377"/>
        <end position="386"/>
    </location>
</feature>
<feature type="region of interest" description="Disordered" evidence="1">
    <location>
        <begin position="211"/>
        <end position="241"/>
    </location>
</feature>
<feature type="compositionally biased region" description="Polar residues" evidence="1">
    <location>
        <begin position="226"/>
        <end position="241"/>
    </location>
</feature>
<dbReference type="Proteomes" id="UP001652627">
    <property type="component" value="Chromosome 3"/>
</dbReference>
<protein>
    <submittedName>
        <fullName evidence="3">LOW QUALITY PROTEIN: muscular LMNA-interacting protein</fullName>
    </submittedName>
</protein>